<dbReference type="Proteomes" id="UP000580250">
    <property type="component" value="Unassembled WGS sequence"/>
</dbReference>
<dbReference type="GO" id="GO:0007165">
    <property type="term" value="P:signal transduction"/>
    <property type="evidence" value="ECO:0007669"/>
    <property type="project" value="TreeGrafter"/>
</dbReference>
<feature type="compositionally biased region" description="Polar residues" evidence="2">
    <location>
        <begin position="813"/>
        <end position="825"/>
    </location>
</feature>
<dbReference type="PROSITE" id="PS01159">
    <property type="entry name" value="WW_DOMAIN_1"/>
    <property type="match status" value="1"/>
</dbReference>
<feature type="domain" description="PDZ" evidence="4">
    <location>
        <begin position="705"/>
        <end position="785"/>
    </location>
</feature>
<dbReference type="CDD" id="cd00201">
    <property type="entry name" value="WW"/>
    <property type="match status" value="1"/>
</dbReference>
<dbReference type="SUPFAM" id="SSF51045">
    <property type="entry name" value="WW domain"/>
    <property type="match status" value="1"/>
</dbReference>
<dbReference type="Gene3D" id="2.20.70.10">
    <property type="match status" value="1"/>
</dbReference>
<feature type="domain" description="WW" evidence="3">
    <location>
        <begin position="29"/>
        <end position="62"/>
    </location>
</feature>
<feature type="domain" description="PDZ" evidence="4">
    <location>
        <begin position="833"/>
        <end position="901"/>
    </location>
</feature>
<dbReference type="InterPro" id="IPR041489">
    <property type="entry name" value="PDZ_6"/>
</dbReference>
<reference evidence="5 6" key="1">
    <citation type="submission" date="2020-08" db="EMBL/GenBank/DDBJ databases">
        <authorList>
            <person name="Koutsovoulos G."/>
            <person name="Danchin GJ E."/>
        </authorList>
    </citation>
    <scope>NUCLEOTIDE SEQUENCE [LARGE SCALE GENOMIC DNA]</scope>
</reference>
<evidence type="ECO:0000259" key="4">
    <source>
        <dbReference type="PROSITE" id="PS50106"/>
    </source>
</evidence>
<gene>
    <name evidence="5" type="ORF">MENT_LOCUS13925</name>
</gene>
<dbReference type="Pfam" id="PF17820">
    <property type="entry name" value="PDZ_6"/>
    <property type="match status" value="1"/>
</dbReference>
<dbReference type="SUPFAM" id="SSF50156">
    <property type="entry name" value="PDZ domain-like"/>
    <property type="match status" value="5"/>
</dbReference>
<evidence type="ECO:0000259" key="3">
    <source>
        <dbReference type="PROSITE" id="PS50020"/>
    </source>
</evidence>
<evidence type="ECO:0000313" key="5">
    <source>
        <dbReference type="EMBL" id="CAD2159836.1"/>
    </source>
</evidence>
<dbReference type="FunFam" id="2.30.42.10:FF:000005">
    <property type="entry name" value="Membrane associated guanylate kinase, WW and PDZ domain containing 1"/>
    <property type="match status" value="1"/>
</dbReference>
<dbReference type="SMART" id="SM00456">
    <property type="entry name" value="WW"/>
    <property type="match status" value="1"/>
</dbReference>
<dbReference type="OrthoDB" id="66881at2759"/>
<dbReference type="AlphaFoldDB" id="A0A6V7ULI6"/>
<name>A0A6V7ULI6_MELEN</name>
<feature type="region of interest" description="Disordered" evidence="2">
    <location>
        <begin position="788"/>
        <end position="825"/>
    </location>
</feature>
<accession>A0A6V7ULI6</accession>
<feature type="compositionally biased region" description="Polar residues" evidence="2">
    <location>
        <begin position="794"/>
        <end position="805"/>
    </location>
</feature>
<dbReference type="Pfam" id="PF00595">
    <property type="entry name" value="PDZ"/>
    <property type="match status" value="4"/>
</dbReference>
<dbReference type="InterPro" id="IPR036020">
    <property type="entry name" value="WW_dom_sf"/>
</dbReference>
<evidence type="ECO:0000313" key="6">
    <source>
        <dbReference type="Proteomes" id="UP000580250"/>
    </source>
</evidence>
<feature type="region of interest" description="Disordered" evidence="2">
    <location>
        <begin position="100"/>
        <end position="125"/>
    </location>
</feature>
<dbReference type="PANTHER" id="PTHR10316:SF40">
    <property type="entry name" value="LD27118P"/>
    <property type="match status" value="1"/>
</dbReference>
<feature type="domain" description="PDZ" evidence="4">
    <location>
        <begin position="214"/>
        <end position="286"/>
    </location>
</feature>
<feature type="region of interest" description="Disordered" evidence="2">
    <location>
        <begin position="521"/>
        <end position="543"/>
    </location>
</feature>
<dbReference type="InterPro" id="IPR001202">
    <property type="entry name" value="WW_dom"/>
</dbReference>
<dbReference type="Pfam" id="PF00397">
    <property type="entry name" value="WW"/>
    <property type="match status" value="1"/>
</dbReference>
<protein>
    <submittedName>
        <fullName evidence="5">Uncharacterized protein</fullName>
    </submittedName>
</protein>
<dbReference type="SMART" id="SM00228">
    <property type="entry name" value="PDZ"/>
    <property type="match status" value="5"/>
</dbReference>
<sequence length="914" mass="101961">MVLINHCNNNSNNNSTNNADLLLSASSGRPLPPNWEISYTENGEKFFIDHNTGTTTWDDPRESISTTPATLTAADFYGCDVEETNVDINGTFFYEHGNRPQLQQQQSTERPSTLGPFNNNSASITKQPLPYETVQYLHAASTSNASCEEIKDMYGNNKNGSSQQQFWMKRSNGVEPARESNGCSLQQQHPGFILPPNFSIFTRNPAELIGQIINVRIQKGSKGLGLSLIGQDGTHIRDEFIQIKTIIPESPAYAEGNLRSGDVLVYVNQHCMLGASQDDACQLFRSIPIGEVVRIQVCRGYPLQLDPTNRIFTENVYAQHQQKANSSSNILRPSRENIEIEICKGPNGFGFTVYDDALGQRIKNIAYPDQCPNLLEGDTIVEVNGQNVRSLPHPQLVQMLQNFPIGYRCKMRILRRAQKQRSRTPTAGFRYGYRGGDVASVTEQLQQMHTNWSAPNSGNQQQQQQQKFVPLFTQRSKTPFGGKHQPHLQQQRQTSMYFQQEPINPGTDANMDYHWNCMTLPRSTNKNQQTQQPQQIQQQQQLPSNNNLSMNQFIMENRPQQHQRIRPSSSTMEFGNVGNLNGHFAMQSEKVVVNLLSQSNGFGFHLHGGADNQPLLIGSVIPGGAADLDGRMRVGDQIIEIDGETTMAMQHKQAVELIRQASTVGAVKLTLLRHRSPPPIAEENFGQLRRNGSASAIYAARVPYDVKLIKMENETDFGCTIVSHKYRYIVSLMPNSPAGRCGQLRVGDCVVAINGMSADMMSHQQMQQEISSSGASLVLTIDPAKRIEDEDGISGNSNRNTSNYIQMGGGNGIQQLQKQNDSHQPSPYSTLISVHLKRSDRGFGFSIRGGSEFCMALFILRIADEGPAAFSAMQIGDQLMKIDGESTENMTHQRAITLIKERQEVDLLLRREKI</sequence>
<dbReference type="Gene3D" id="2.30.42.10">
    <property type="match status" value="5"/>
</dbReference>
<feature type="compositionally biased region" description="Low complexity" evidence="2">
    <location>
        <begin position="524"/>
        <end position="543"/>
    </location>
</feature>
<dbReference type="EMBL" id="CAJEWN010000076">
    <property type="protein sequence ID" value="CAD2159836.1"/>
    <property type="molecule type" value="Genomic_DNA"/>
</dbReference>
<dbReference type="PROSITE" id="PS50020">
    <property type="entry name" value="WW_DOMAIN_2"/>
    <property type="match status" value="1"/>
</dbReference>
<dbReference type="InterPro" id="IPR036034">
    <property type="entry name" value="PDZ_sf"/>
</dbReference>
<evidence type="ECO:0000256" key="2">
    <source>
        <dbReference type="SAM" id="MobiDB-lite"/>
    </source>
</evidence>
<comment type="caution">
    <text evidence="5">The sequence shown here is derived from an EMBL/GenBank/DDBJ whole genome shotgun (WGS) entry which is preliminary data.</text>
</comment>
<dbReference type="InterPro" id="IPR001478">
    <property type="entry name" value="PDZ"/>
</dbReference>
<proteinExistence type="predicted"/>
<dbReference type="PANTHER" id="PTHR10316">
    <property type="entry name" value="MEMBRANE ASSOCIATED GUANYLATE KINASE-RELATED"/>
    <property type="match status" value="1"/>
</dbReference>
<feature type="domain" description="PDZ" evidence="4">
    <location>
        <begin position="592"/>
        <end position="673"/>
    </location>
</feature>
<dbReference type="GO" id="GO:0005737">
    <property type="term" value="C:cytoplasm"/>
    <property type="evidence" value="ECO:0007669"/>
    <property type="project" value="TreeGrafter"/>
</dbReference>
<keyword evidence="1" id="KW-0677">Repeat</keyword>
<organism evidence="5 6">
    <name type="scientific">Meloidogyne enterolobii</name>
    <name type="common">Root-knot nematode worm</name>
    <name type="synonym">Meloidogyne mayaguensis</name>
    <dbReference type="NCBI Taxonomy" id="390850"/>
    <lineage>
        <taxon>Eukaryota</taxon>
        <taxon>Metazoa</taxon>
        <taxon>Ecdysozoa</taxon>
        <taxon>Nematoda</taxon>
        <taxon>Chromadorea</taxon>
        <taxon>Rhabditida</taxon>
        <taxon>Tylenchina</taxon>
        <taxon>Tylenchomorpha</taxon>
        <taxon>Tylenchoidea</taxon>
        <taxon>Meloidogynidae</taxon>
        <taxon>Meloidogyninae</taxon>
        <taxon>Meloidogyne</taxon>
    </lineage>
</organism>
<feature type="domain" description="PDZ" evidence="4">
    <location>
        <begin position="339"/>
        <end position="402"/>
    </location>
</feature>
<evidence type="ECO:0000256" key="1">
    <source>
        <dbReference type="ARBA" id="ARBA00022737"/>
    </source>
</evidence>
<dbReference type="PROSITE" id="PS50106">
    <property type="entry name" value="PDZ"/>
    <property type="match status" value="5"/>
</dbReference>